<protein>
    <submittedName>
        <fullName evidence="2">DUF4362 domain-containing protein</fullName>
    </submittedName>
</protein>
<dbReference type="RefSeq" id="WP_213118347.1">
    <property type="nucleotide sequence ID" value="NZ_JAGYPF010000003.1"/>
</dbReference>
<sequence>MLNRTVLFLLICLLLSGCQSTSAPPTKVKPGKNDVVETHGGLENFQRLDQFVKHVQNNKKDKVRLIRYTIEGDRIFHDLAYDGSNLKFTLDTTGDKFGQGEVTTTTCESIQKQESETETKYMLTGCPQQDMNELLVISHDVDKEDFFAFELKYGVGLKNAINTKDQKLIKDLQNGETVQVSDFQFTKQEINQIYKLMILSNYLNEKKLFAECNKKTYESYELKVWINSAERQYNWSECDKSKDGEVMTRLVQDIVAILKNNHTYQSLPEVKGSFE</sequence>
<proteinExistence type="predicted"/>
<reference evidence="2" key="1">
    <citation type="submission" date="2021-05" db="EMBL/GenBank/DDBJ databases">
        <title>Novel Bacillus species.</title>
        <authorList>
            <person name="Liu G."/>
        </authorList>
    </citation>
    <scope>NUCLEOTIDE SEQUENCE</scope>
    <source>
        <strain evidence="2">FJAT-49825</strain>
    </source>
</reference>
<comment type="caution">
    <text evidence="2">The sequence shown here is derived from an EMBL/GenBank/DDBJ whole genome shotgun (WGS) entry which is preliminary data.</text>
</comment>
<dbReference type="AlphaFoldDB" id="A0A942U980"/>
<keyword evidence="1" id="KW-0732">Signal</keyword>
<accession>A0A942U980</accession>
<evidence type="ECO:0000256" key="1">
    <source>
        <dbReference type="SAM" id="SignalP"/>
    </source>
</evidence>
<dbReference type="EMBL" id="JAGYPF010000003">
    <property type="protein sequence ID" value="MBS4213829.1"/>
    <property type="molecule type" value="Genomic_DNA"/>
</dbReference>
<feature type="signal peptide" evidence="1">
    <location>
        <begin position="1"/>
        <end position="23"/>
    </location>
</feature>
<dbReference type="Pfam" id="PF14275">
    <property type="entry name" value="DUF4362"/>
    <property type="match status" value="1"/>
</dbReference>
<dbReference type="PROSITE" id="PS51257">
    <property type="entry name" value="PROKAR_LIPOPROTEIN"/>
    <property type="match status" value="1"/>
</dbReference>
<evidence type="ECO:0000313" key="2">
    <source>
        <dbReference type="EMBL" id="MBS4213829.1"/>
    </source>
</evidence>
<feature type="chain" id="PRO_5037210665" evidence="1">
    <location>
        <begin position="24"/>
        <end position="275"/>
    </location>
</feature>
<dbReference type="InterPro" id="IPR025372">
    <property type="entry name" value="DUF4362"/>
</dbReference>
<name>A0A942U980_9BACI</name>
<keyword evidence="3" id="KW-1185">Reference proteome</keyword>
<evidence type="ECO:0000313" key="3">
    <source>
        <dbReference type="Proteomes" id="UP000679749"/>
    </source>
</evidence>
<organism evidence="2 3">
    <name type="scientific">Neobacillus rhizophilus</name>
    <dbReference type="NCBI Taxonomy" id="2833579"/>
    <lineage>
        <taxon>Bacteria</taxon>
        <taxon>Bacillati</taxon>
        <taxon>Bacillota</taxon>
        <taxon>Bacilli</taxon>
        <taxon>Bacillales</taxon>
        <taxon>Bacillaceae</taxon>
        <taxon>Neobacillus</taxon>
    </lineage>
</organism>
<gene>
    <name evidence="2" type="ORF">KHA99_15335</name>
</gene>
<dbReference type="Proteomes" id="UP000679749">
    <property type="component" value="Unassembled WGS sequence"/>
</dbReference>